<protein>
    <recommendedName>
        <fullName evidence="8">L,D-TPase catalytic domain-containing protein</fullName>
    </recommendedName>
</protein>
<feature type="active site" description="Nucleophile" evidence="7">
    <location>
        <position position="385"/>
    </location>
</feature>
<dbReference type="Gene3D" id="2.40.440.10">
    <property type="entry name" value="L,D-transpeptidase catalytic domain-like"/>
    <property type="match status" value="1"/>
</dbReference>
<keyword evidence="5 7" id="KW-0573">Peptidoglycan synthesis</keyword>
<dbReference type="InterPro" id="IPR045380">
    <property type="entry name" value="LD_TPept_scaffold_dom"/>
</dbReference>
<dbReference type="AlphaFoldDB" id="A0A9X0HKT0"/>
<evidence type="ECO:0000256" key="2">
    <source>
        <dbReference type="ARBA" id="ARBA00005992"/>
    </source>
</evidence>
<evidence type="ECO:0000256" key="5">
    <source>
        <dbReference type="ARBA" id="ARBA00022984"/>
    </source>
</evidence>
<dbReference type="PROSITE" id="PS52029">
    <property type="entry name" value="LD_TPASE"/>
    <property type="match status" value="1"/>
</dbReference>
<dbReference type="Pfam" id="PF03734">
    <property type="entry name" value="YkuD"/>
    <property type="match status" value="1"/>
</dbReference>
<dbReference type="RefSeq" id="WP_059071375.1">
    <property type="nucleotide sequence ID" value="NZ_LNAL01000007.1"/>
</dbReference>
<dbReference type="PANTHER" id="PTHR41533">
    <property type="entry name" value="L,D-TRANSPEPTIDASE HI_1667-RELATED"/>
    <property type="match status" value="1"/>
</dbReference>
<dbReference type="GO" id="GO:0016740">
    <property type="term" value="F:transferase activity"/>
    <property type="evidence" value="ECO:0007669"/>
    <property type="project" value="UniProtKB-KW"/>
</dbReference>
<reference evidence="9 10" key="1">
    <citation type="submission" date="2015-11" db="EMBL/GenBank/DDBJ databases">
        <title>Solirubrum puertoriconensis gen. nov. an environmental bacteria isolated in Puerto Rico.</title>
        <authorList>
            <person name="Cuebas-Irizarry M.F."/>
            <person name="Montalvo-Rodriguez R."/>
        </authorList>
    </citation>
    <scope>NUCLEOTIDE SEQUENCE [LARGE SCALE GENOMIC DNA]</scope>
    <source>
        <strain evidence="9 10">MC1A</strain>
    </source>
</reference>
<dbReference type="InterPro" id="IPR052905">
    <property type="entry name" value="LD-transpeptidase_YkuD-like"/>
</dbReference>
<evidence type="ECO:0000313" key="9">
    <source>
        <dbReference type="EMBL" id="KUG07752.1"/>
    </source>
</evidence>
<keyword evidence="10" id="KW-1185">Reference proteome</keyword>
<feature type="active site" description="Proton donor/acceptor" evidence="7">
    <location>
        <position position="366"/>
    </location>
</feature>
<accession>A0A9X0HKT0</accession>
<feature type="domain" description="L,D-TPase catalytic" evidence="8">
    <location>
        <begin position="234"/>
        <end position="410"/>
    </location>
</feature>
<comment type="pathway">
    <text evidence="1 7">Cell wall biogenesis; peptidoglycan biosynthesis.</text>
</comment>
<evidence type="ECO:0000256" key="1">
    <source>
        <dbReference type="ARBA" id="ARBA00004752"/>
    </source>
</evidence>
<dbReference type="GO" id="GO:0009252">
    <property type="term" value="P:peptidoglycan biosynthetic process"/>
    <property type="evidence" value="ECO:0007669"/>
    <property type="project" value="UniProtKB-KW"/>
</dbReference>
<keyword evidence="4 7" id="KW-0133">Cell shape</keyword>
<dbReference type="Proteomes" id="UP000054223">
    <property type="component" value="Unassembled WGS sequence"/>
</dbReference>
<dbReference type="CDD" id="cd16913">
    <property type="entry name" value="YkuD_like"/>
    <property type="match status" value="1"/>
</dbReference>
<dbReference type="GO" id="GO:0008360">
    <property type="term" value="P:regulation of cell shape"/>
    <property type="evidence" value="ECO:0007669"/>
    <property type="project" value="UniProtKB-UniRule"/>
</dbReference>
<dbReference type="Pfam" id="PF20142">
    <property type="entry name" value="Scaffold"/>
    <property type="match status" value="1"/>
</dbReference>
<evidence type="ECO:0000259" key="8">
    <source>
        <dbReference type="PROSITE" id="PS52029"/>
    </source>
</evidence>
<evidence type="ECO:0000256" key="4">
    <source>
        <dbReference type="ARBA" id="ARBA00022960"/>
    </source>
</evidence>
<gene>
    <name evidence="9" type="ORF">ASU33_15670</name>
</gene>
<comment type="caution">
    <text evidence="9">The sequence shown here is derived from an EMBL/GenBank/DDBJ whole genome shotgun (WGS) entry which is preliminary data.</text>
</comment>
<sequence>MSHLLPVSWLRFVGLGLLLCWATYTQAQTNEGTTALIKQTLSNESASALPATLNAQVLRYYAALNFEPSWTTDKSATALAKEGLKILRRTPEFGFQSIDYKVQELAVNLDSFAISPDSEVRLHRRVAVELQLTAALLELGAHLRRGRVHPQTLLPTTCEPDSVFDPVQWLLGARQLNQLNQQVAALQPTTRSYIRLQWAWQKLLRADTAAARKVAGQVAVNLERLRWEPRGDSAYLLVNIPAYTLEIVRGAKVVRSFRVIVGDAQTPTPEVYSHLRFFQTSPEWKVPRSIALNEILPRVRRNPGYLASHNYVLYNQHGERVNPFKVDWKQITPETFRYSVRQTACCDNALGNVVFRFPNPHDIFVHDTPVRKLFNVPRRALSHGCIRLEKPFQLAAFLLRRDYGDKAPRQIERMWDSVYGGYSKYFALRNPIPIYIRYQTCHADSGPELRVVPDIYKRDALILQALQQASQEYPAAADK</sequence>
<dbReference type="InterPro" id="IPR005490">
    <property type="entry name" value="LD_TPept_cat_dom"/>
</dbReference>
<evidence type="ECO:0000256" key="6">
    <source>
        <dbReference type="ARBA" id="ARBA00023316"/>
    </source>
</evidence>
<keyword evidence="6 7" id="KW-0961">Cell wall biogenesis/degradation</keyword>
<dbReference type="InterPro" id="IPR038063">
    <property type="entry name" value="Transpep_catalytic_dom"/>
</dbReference>
<name>A0A9X0HKT0_SOLP1</name>
<dbReference type="EMBL" id="LNAL01000007">
    <property type="protein sequence ID" value="KUG07752.1"/>
    <property type="molecule type" value="Genomic_DNA"/>
</dbReference>
<evidence type="ECO:0000256" key="7">
    <source>
        <dbReference type="PROSITE-ProRule" id="PRU01373"/>
    </source>
</evidence>
<organism evidence="9 10">
    <name type="scientific">Solirubrum puertoriconensis</name>
    <dbReference type="NCBI Taxonomy" id="1751427"/>
    <lineage>
        <taxon>Bacteria</taxon>
        <taxon>Pseudomonadati</taxon>
        <taxon>Bacteroidota</taxon>
        <taxon>Cytophagia</taxon>
        <taxon>Cytophagales</taxon>
    </lineage>
</organism>
<dbReference type="PANTHER" id="PTHR41533:SF2">
    <property type="entry name" value="BLR7131 PROTEIN"/>
    <property type="match status" value="1"/>
</dbReference>
<evidence type="ECO:0000313" key="10">
    <source>
        <dbReference type="Proteomes" id="UP000054223"/>
    </source>
</evidence>
<evidence type="ECO:0000256" key="3">
    <source>
        <dbReference type="ARBA" id="ARBA00022679"/>
    </source>
</evidence>
<comment type="similarity">
    <text evidence="2">Belongs to the YkuD family.</text>
</comment>
<dbReference type="GO" id="GO:0004180">
    <property type="term" value="F:carboxypeptidase activity"/>
    <property type="evidence" value="ECO:0007669"/>
    <property type="project" value="UniProtKB-ARBA"/>
</dbReference>
<keyword evidence="3" id="KW-0808">Transferase</keyword>
<proteinExistence type="inferred from homology"/>
<dbReference type="GO" id="GO:0071555">
    <property type="term" value="P:cell wall organization"/>
    <property type="evidence" value="ECO:0007669"/>
    <property type="project" value="UniProtKB-UniRule"/>
</dbReference>
<dbReference type="SUPFAM" id="SSF141523">
    <property type="entry name" value="L,D-transpeptidase catalytic domain-like"/>
    <property type="match status" value="1"/>
</dbReference>